<evidence type="ECO:0008006" key="4">
    <source>
        <dbReference type="Google" id="ProtNLM"/>
    </source>
</evidence>
<name>A0ABW4RM46_9BACL</name>
<dbReference type="Gene3D" id="3.60.40.10">
    <property type="entry name" value="PPM-type phosphatase domain"/>
    <property type="match status" value="1"/>
</dbReference>
<keyword evidence="3" id="KW-1185">Reference proteome</keyword>
<organism evidence="2 3">
    <name type="scientific">Paenibacillus wenxiniae</name>
    <dbReference type="NCBI Taxonomy" id="1636843"/>
    <lineage>
        <taxon>Bacteria</taxon>
        <taxon>Bacillati</taxon>
        <taxon>Bacillota</taxon>
        <taxon>Bacilli</taxon>
        <taxon>Bacillales</taxon>
        <taxon>Paenibacillaceae</taxon>
        <taxon>Paenibacillus</taxon>
    </lineage>
</organism>
<dbReference type="RefSeq" id="WP_347325452.1">
    <property type="nucleotide sequence ID" value="NZ_JBCGUH010000006.1"/>
</dbReference>
<dbReference type="InterPro" id="IPR036457">
    <property type="entry name" value="PPM-type-like_dom_sf"/>
</dbReference>
<feature type="region of interest" description="Disordered" evidence="1">
    <location>
        <begin position="1"/>
        <end position="21"/>
    </location>
</feature>
<sequence length="299" mass="34603">MPFLNRQRYNTDTGRNRPRPERGVTINIIQQTSVSKNRHTANEDALIITDHFIAVIDGVTSKLPIRYHGKTTGQIAMELITQQIQQLPADTTIHQFINAINNEFITYSHSILHHSSDHNQPFQAVAAIYSDYYRQIWLIGDCQLQIDGQYYANPKKSDTILSDIRSFILTMRDWQMDPIHSSDPLPAGEDPGRDFILPWIQQACMFANRDIPEYGYAVLNGQPIPDRLLRIFQLDEQQHEIILASDGYPRIHSTLEQTEAFLQAQLQHDPMCYKHYRSTKGMTAQSDSFDDRTYIRFHI</sequence>
<reference evidence="3" key="1">
    <citation type="journal article" date="2019" name="Int. J. Syst. Evol. Microbiol.">
        <title>The Global Catalogue of Microorganisms (GCM) 10K type strain sequencing project: providing services to taxonomists for standard genome sequencing and annotation.</title>
        <authorList>
            <consortium name="The Broad Institute Genomics Platform"/>
            <consortium name="The Broad Institute Genome Sequencing Center for Infectious Disease"/>
            <person name="Wu L."/>
            <person name="Ma J."/>
        </authorList>
    </citation>
    <scope>NUCLEOTIDE SEQUENCE [LARGE SCALE GENOMIC DNA]</scope>
    <source>
        <strain evidence="3">CCUG 54950</strain>
    </source>
</reference>
<protein>
    <recommendedName>
        <fullName evidence="4">Protein phosphatase 2C</fullName>
    </recommendedName>
</protein>
<dbReference type="EMBL" id="JBHUEH010000016">
    <property type="protein sequence ID" value="MFD1886548.1"/>
    <property type="molecule type" value="Genomic_DNA"/>
</dbReference>
<comment type="caution">
    <text evidence="2">The sequence shown here is derived from an EMBL/GenBank/DDBJ whole genome shotgun (WGS) entry which is preliminary data.</text>
</comment>
<accession>A0ABW4RM46</accession>
<dbReference type="SUPFAM" id="SSF81606">
    <property type="entry name" value="PP2C-like"/>
    <property type="match status" value="1"/>
</dbReference>
<evidence type="ECO:0000313" key="2">
    <source>
        <dbReference type="EMBL" id="MFD1886548.1"/>
    </source>
</evidence>
<gene>
    <name evidence="2" type="ORF">ACFSC9_13550</name>
</gene>
<dbReference type="Proteomes" id="UP001597233">
    <property type="component" value="Unassembled WGS sequence"/>
</dbReference>
<evidence type="ECO:0000313" key="3">
    <source>
        <dbReference type="Proteomes" id="UP001597233"/>
    </source>
</evidence>
<proteinExistence type="predicted"/>
<evidence type="ECO:0000256" key="1">
    <source>
        <dbReference type="SAM" id="MobiDB-lite"/>
    </source>
</evidence>